<evidence type="ECO:0000256" key="1">
    <source>
        <dbReference type="ARBA" id="ARBA00022908"/>
    </source>
</evidence>
<keyword evidence="4" id="KW-0812">Transmembrane</keyword>
<dbReference type="InterPro" id="IPR027417">
    <property type="entry name" value="P-loop_NTPase"/>
</dbReference>
<keyword evidence="4" id="KW-0472">Membrane</keyword>
<dbReference type="Gene3D" id="3.40.50.1390">
    <property type="entry name" value="Resolvase, N-terminal catalytic domain"/>
    <property type="match status" value="1"/>
</dbReference>
<protein>
    <submittedName>
        <fullName evidence="6">Resolvase-like</fullName>
    </submittedName>
</protein>
<dbReference type="AlphaFoldDB" id="A0A2Z6ZY64"/>
<keyword evidence="7" id="KW-1185">Reference proteome</keyword>
<evidence type="ECO:0000256" key="3">
    <source>
        <dbReference type="ARBA" id="ARBA00023172"/>
    </source>
</evidence>
<sequence>MSRTFLYARVSTSDQTTDNQELEVKAAGFDVQPQRVVTETVSGSIAASERQGFQKLLERMEDGDVLLVTKLDRLGRNAMDVRSTVELLTSRGIRVHCLALGGVDLTSAAGKMTMQLLSAVAEFERDLLIERTQSGLQRAKAQGKALGRPAAASVDEVQSLKAQGLSQSQAATKLSISLATVKLAQQIAELLVVITNNWTSATSPFDIYENIHSYFWLLMPTFMHSVLALLLFSMSWVMWSKSAAHKKDIEDVFSKKYLVLLFEVVLVVLYFAVAKSNEADFAAYTRDKAITSFVGTPSAKPEALQIFWVFSLFVVWDYLVDVFQSPRQNHPTALTSKVAAHLQGVITYCSTSLVCAALAYLVSRLAPVSGTPYQATFGDIALIMSLLLFNRAKAFEYYLRKRHRNGIPMHPKIIGIVGPIRAGKTTTSSYLASRYGYTLASNSDILREILENLRIEETRENLGRLGNAIFKTMGNATIARYRLSKLDEGPIIVDGIRYIEELHEYAKDPSFKILGIVADDSVRYQRAIAIGEKKDSGITEKAFLELGEARSEVDVPRLLKMADKVIVNDGSVTSLKNQIDCIMSDWASLPN</sequence>
<dbReference type="InterPro" id="IPR036162">
    <property type="entry name" value="Resolvase-like_N_sf"/>
</dbReference>
<dbReference type="PROSITE" id="PS00398">
    <property type="entry name" value="RECOMBINASES_2"/>
    <property type="match status" value="1"/>
</dbReference>
<dbReference type="CDD" id="cd03768">
    <property type="entry name" value="SR_ResInv"/>
    <property type="match status" value="1"/>
</dbReference>
<evidence type="ECO:0000256" key="2">
    <source>
        <dbReference type="ARBA" id="ARBA00023125"/>
    </source>
</evidence>
<dbReference type="GO" id="GO:0003677">
    <property type="term" value="F:DNA binding"/>
    <property type="evidence" value="ECO:0007669"/>
    <property type="project" value="UniProtKB-KW"/>
</dbReference>
<keyword evidence="2" id="KW-0238">DNA-binding</keyword>
<dbReference type="GO" id="GO:0000150">
    <property type="term" value="F:DNA strand exchange activity"/>
    <property type="evidence" value="ECO:0007669"/>
    <property type="project" value="InterPro"/>
</dbReference>
<dbReference type="Pfam" id="PF13207">
    <property type="entry name" value="AAA_17"/>
    <property type="match status" value="1"/>
</dbReference>
<keyword evidence="1" id="KW-0229">DNA integration</keyword>
<feature type="transmembrane region" description="Helical" evidence="4">
    <location>
        <begin position="303"/>
        <end position="320"/>
    </location>
</feature>
<feature type="transmembrane region" description="Helical" evidence="4">
    <location>
        <begin position="340"/>
        <end position="361"/>
    </location>
</feature>
<evidence type="ECO:0000259" key="5">
    <source>
        <dbReference type="PROSITE" id="PS51736"/>
    </source>
</evidence>
<proteinExistence type="predicted"/>
<feature type="domain" description="Resolvase/invertase-type recombinase catalytic" evidence="5">
    <location>
        <begin position="3"/>
        <end position="143"/>
    </location>
</feature>
<dbReference type="EMBL" id="KV021420">
    <property type="protein sequence ID" value="KZV14194.1"/>
    <property type="molecule type" value="Genomic_DNA"/>
</dbReference>
<gene>
    <name evidence="6" type="ORF">F511_44245</name>
</gene>
<dbReference type="Gene3D" id="3.40.50.300">
    <property type="entry name" value="P-loop containing nucleotide triphosphate hydrolases"/>
    <property type="match status" value="1"/>
</dbReference>
<dbReference type="Pfam" id="PF00239">
    <property type="entry name" value="Resolvase"/>
    <property type="match status" value="1"/>
</dbReference>
<feature type="transmembrane region" description="Helical" evidence="4">
    <location>
        <begin position="214"/>
        <end position="237"/>
    </location>
</feature>
<reference evidence="6 7" key="1">
    <citation type="journal article" date="2015" name="Proc. Natl. Acad. Sci. U.S.A.">
        <title>The resurrection genome of Boea hygrometrica: A blueprint for survival of dehydration.</title>
        <authorList>
            <person name="Xiao L."/>
            <person name="Yang G."/>
            <person name="Zhang L."/>
            <person name="Yang X."/>
            <person name="Zhao S."/>
            <person name="Ji Z."/>
            <person name="Zhou Q."/>
            <person name="Hu M."/>
            <person name="Wang Y."/>
            <person name="Chen M."/>
            <person name="Xu Y."/>
            <person name="Jin H."/>
            <person name="Xiao X."/>
            <person name="Hu G."/>
            <person name="Bao F."/>
            <person name="Hu Y."/>
            <person name="Wan P."/>
            <person name="Li L."/>
            <person name="Deng X."/>
            <person name="Kuang T."/>
            <person name="Xiang C."/>
            <person name="Zhu J.K."/>
            <person name="Oliver M.J."/>
            <person name="He Y."/>
        </authorList>
    </citation>
    <scope>NUCLEOTIDE SEQUENCE [LARGE SCALE GENOMIC DNA]</scope>
    <source>
        <strain evidence="7">cv. XS01</strain>
    </source>
</reference>
<feature type="transmembrane region" description="Helical" evidence="4">
    <location>
        <begin position="257"/>
        <end position="274"/>
    </location>
</feature>
<dbReference type="InterPro" id="IPR006119">
    <property type="entry name" value="Resolv_N"/>
</dbReference>
<dbReference type="InterPro" id="IPR006118">
    <property type="entry name" value="Recombinase_CS"/>
</dbReference>
<dbReference type="SUPFAM" id="SSF52540">
    <property type="entry name" value="P-loop containing nucleoside triphosphate hydrolases"/>
    <property type="match status" value="1"/>
</dbReference>
<keyword evidence="4" id="KW-1133">Transmembrane helix</keyword>
<dbReference type="Proteomes" id="UP000250235">
    <property type="component" value="Unassembled WGS sequence"/>
</dbReference>
<feature type="transmembrane region" description="Helical" evidence="4">
    <location>
        <begin position="373"/>
        <end position="392"/>
    </location>
</feature>
<organism evidence="6 7">
    <name type="scientific">Dorcoceras hygrometricum</name>
    <dbReference type="NCBI Taxonomy" id="472368"/>
    <lineage>
        <taxon>Eukaryota</taxon>
        <taxon>Viridiplantae</taxon>
        <taxon>Streptophyta</taxon>
        <taxon>Embryophyta</taxon>
        <taxon>Tracheophyta</taxon>
        <taxon>Spermatophyta</taxon>
        <taxon>Magnoliopsida</taxon>
        <taxon>eudicotyledons</taxon>
        <taxon>Gunneridae</taxon>
        <taxon>Pentapetalae</taxon>
        <taxon>asterids</taxon>
        <taxon>lamiids</taxon>
        <taxon>Lamiales</taxon>
        <taxon>Gesneriaceae</taxon>
        <taxon>Didymocarpoideae</taxon>
        <taxon>Trichosporeae</taxon>
        <taxon>Loxocarpinae</taxon>
        <taxon>Dorcoceras</taxon>
    </lineage>
</organism>
<dbReference type="PANTHER" id="PTHR30461">
    <property type="entry name" value="DNA-INVERTASE FROM LAMBDOID PROPHAGE"/>
    <property type="match status" value="1"/>
</dbReference>
<evidence type="ECO:0000256" key="4">
    <source>
        <dbReference type="SAM" id="Phobius"/>
    </source>
</evidence>
<keyword evidence="3" id="KW-0233">DNA recombination</keyword>
<dbReference type="PROSITE" id="PS51736">
    <property type="entry name" value="RECOMBINASES_3"/>
    <property type="match status" value="1"/>
</dbReference>
<dbReference type="OrthoDB" id="1929058at2759"/>
<dbReference type="SMART" id="SM00857">
    <property type="entry name" value="Resolvase"/>
    <property type="match status" value="1"/>
</dbReference>
<dbReference type="PROSITE" id="PS00397">
    <property type="entry name" value="RECOMBINASES_1"/>
    <property type="match status" value="1"/>
</dbReference>
<name>A0A2Z6ZY64_9LAMI</name>
<evidence type="ECO:0000313" key="7">
    <source>
        <dbReference type="Proteomes" id="UP000250235"/>
    </source>
</evidence>
<dbReference type="SUPFAM" id="SSF53041">
    <property type="entry name" value="Resolvase-like"/>
    <property type="match status" value="1"/>
</dbReference>
<dbReference type="GO" id="GO:0015074">
    <property type="term" value="P:DNA integration"/>
    <property type="evidence" value="ECO:0007669"/>
    <property type="project" value="UniProtKB-KW"/>
</dbReference>
<dbReference type="PANTHER" id="PTHR30461:SF2">
    <property type="entry name" value="SERINE RECOMBINASE PINE-RELATED"/>
    <property type="match status" value="1"/>
</dbReference>
<accession>A0A2Z6ZY64</accession>
<evidence type="ECO:0000313" key="6">
    <source>
        <dbReference type="EMBL" id="KZV14194.1"/>
    </source>
</evidence>
<dbReference type="InterPro" id="IPR050639">
    <property type="entry name" value="SSR_resolvase"/>
</dbReference>